<protein>
    <submittedName>
        <fullName evidence="2">CLUMA_CG012978, isoform A</fullName>
    </submittedName>
</protein>
<feature type="signal peptide" evidence="1">
    <location>
        <begin position="1"/>
        <end position="24"/>
    </location>
</feature>
<feature type="chain" id="PRO_5012385061" evidence="1">
    <location>
        <begin position="25"/>
        <end position="96"/>
    </location>
</feature>
<evidence type="ECO:0000256" key="1">
    <source>
        <dbReference type="SAM" id="SignalP"/>
    </source>
</evidence>
<reference evidence="2 3" key="1">
    <citation type="submission" date="2015-04" db="EMBL/GenBank/DDBJ databases">
        <authorList>
            <person name="Syromyatnikov M.Y."/>
            <person name="Popov V.N."/>
        </authorList>
    </citation>
    <scope>NUCLEOTIDE SEQUENCE [LARGE SCALE GENOMIC DNA]</scope>
</reference>
<accession>A0A1J1IHU1</accession>
<dbReference type="AlphaFoldDB" id="A0A1J1IHU1"/>
<keyword evidence="1" id="KW-0732">Signal</keyword>
<dbReference type="Proteomes" id="UP000183832">
    <property type="component" value="Unassembled WGS sequence"/>
</dbReference>
<proteinExistence type="predicted"/>
<evidence type="ECO:0000313" key="3">
    <source>
        <dbReference type="Proteomes" id="UP000183832"/>
    </source>
</evidence>
<evidence type="ECO:0000313" key="2">
    <source>
        <dbReference type="EMBL" id="CRK99768.1"/>
    </source>
</evidence>
<name>A0A1J1IHU1_9DIPT</name>
<gene>
    <name evidence="2" type="ORF">CLUMA_CG012978</name>
</gene>
<sequence length="96" mass="10988">MWISFNFDLFLYYAIIHLLNLGMQQYCGTIHSTAPIPCPAPPQSSLSFPPEHVQVQSSVFPSLQSGHSSPYTITRIEMKIDARNNIFMIEFVQRKL</sequence>
<keyword evidence="3" id="KW-1185">Reference proteome</keyword>
<organism evidence="2 3">
    <name type="scientific">Clunio marinus</name>
    <dbReference type="NCBI Taxonomy" id="568069"/>
    <lineage>
        <taxon>Eukaryota</taxon>
        <taxon>Metazoa</taxon>
        <taxon>Ecdysozoa</taxon>
        <taxon>Arthropoda</taxon>
        <taxon>Hexapoda</taxon>
        <taxon>Insecta</taxon>
        <taxon>Pterygota</taxon>
        <taxon>Neoptera</taxon>
        <taxon>Endopterygota</taxon>
        <taxon>Diptera</taxon>
        <taxon>Nematocera</taxon>
        <taxon>Chironomoidea</taxon>
        <taxon>Chironomidae</taxon>
        <taxon>Clunio</taxon>
    </lineage>
</organism>
<dbReference type="EMBL" id="CVRI01000052">
    <property type="protein sequence ID" value="CRK99768.1"/>
    <property type="molecule type" value="Genomic_DNA"/>
</dbReference>